<dbReference type="PANTHER" id="PTHR33365:SF6">
    <property type="entry name" value="OXIDASE USTYA"/>
    <property type="match status" value="1"/>
</dbReference>
<dbReference type="InterPro" id="IPR021765">
    <property type="entry name" value="UstYa-like"/>
</dbReference>
<dbReference type="OrthoDB" id="3687641at2759"/>
<dbReference type="EMBL" id="CAJPDR010001430">
    <property type="protein sequence ID" value="CAF9943875.1"/>
    <property type="molecule type" value="Genomic_DNA"/>
</dbReference>
<protein>
    <submittedName>
        <fullName evidence="3">Uncharacterized protein</fullName>
    </submittedName>
</protein>
<evidence type="ECO:0000256" key="1">
    <source>
        <dbReference type="ARBA" id="ARBA00035112"/>
    </source>
</evidence>
<comment type="caution">
    <text evidence="3">The sequence shown here is derived from an EMBL/GenBank/DDBJ whole genome shotgun (WGS) entry which is preliminary data.</text>
</comment>
<evidence type="ECO:0000256" key="2">
    <source>
        <dbReference type="SAM" id="Phobius"/>
    </source>
</evidence>
<dbReference type="AlphaFoldDB" id="A0A8H3JB05"/>
<keyword evidence="2" id="KW-0472">Membrane</keyword>
<gene>
    <name evidence="3" type="ORF">ALECFALPRED_001747</name>
</gene>
<dbReference type="Pfam" id="PF11807">
    <property type="entry name" value="UstYa"/>
    <property type="match status" value="1"/>
</dbReference>
<comment type="similarity">
    <text evidence="1">Belongs to the ustYa family.</text>
</comment>
<feature type="transmembrane region" description="Helical" evidence="2">
    <location>
        <begin position="35"/>
        <end position="53"/>
    </location>
</feature>
<keyword evidence="2" id="KW-1133">Transmembrane helix</keyword>
<reference evidence="3" key="1">
    <citation type="submission" date="2021-03" db="EMBL/GenBank/DDBJ databases">
        <authorList>
            <person name="Tagirdzhanova G."/>
        </authorList>
    </citation>
    <scope>NUCLEOTIDE SEQUENCE</scope>
</reference>
<dbReference type="PANTHER" id="PTHR33365">
    <property type="entry name" value="YALI0B05434P"/>
    <property type="match status" value="1"/>
</dbReference>
<accession>A0A8H3JB05</accession>
<proteinExistence type="inferred from homology"/>
<evidence type="ECO:0000313" key="4">
    <source>
        <dbReference type="Proteomes" id="UP000664203"/>
    </source>
</evidence>
<dbReference type="Proteomes" id="UP000664203">
    <property type="component" value="Unassembled WGS sequence"/>
</dbReference>
<keyword evidence="4" id="KW-1185">Reference proteome</keyword>
<sequence length="288" mass="32898">MKTSSENYHLLSDDESVDEPTFPIHRRTLQSRPRYVIPLIFAFIVSLCLNVFFGTRNLQNPYLTHLSNSGKSYFAGLTRDVPTTFERGGVYVDDDETISNAAWDAIQYYHGTVALDHDYAASKGIPRSQNFPWDDTKGIYFLNGFHDLHCVVRTISNSPGLDQFTKRIRRTMLQLRDGVPLTSPVSHSLHCLNSLRQDILCAADDTPLYTSYDHPGAVGFDQPRQCRSWEALEDWANERTACWRDINSGQHIDTLFRYRYCPEGSPYNEHIHAIFGEFDKGENASAFT</sequence>
<dbReference type="GO" id="GO:0043386">
    <property type="term" value="P:mycotoxin biosynthetic process"/>
    <property type="evidence" value="ECO:0007669"/>
    <property type="project" value="InterPro"/>
</dbReference>
<keyword evidence="2" id="KW-0812">Transmembrane</keyword>
<name>A0A8H3JB05_9LECA</name>
<evidence type="ECO:0000313" key="3">
    <source>
        <dbReference type="EMBL" id="CAF9943875.1"/>
    </source>
</evidence>
<organism evidence="3 4">
    <name type="scientific">Alectoria fallacina</name>
    <dbReference type="NCBI Taxonomy" id="1903189"/>
    <lineage>
        <taxon>Eukaryota</taxon>
        <taxon>Fungi</taxon>
        <taxon>Dikarya</taxon>
        <taxon>Ascomycota</taxon>
        <taxon>Pezizomycotina</taxon>
        <taxon>Lecanoromycetes</taxon>
        <taxon>OSLEUM clade</taxon>
        <taxon>Lecanoromycetidae</taxon>
        <taxon>Lecanorales</taxon>
        <taxon>Lecanorineae</taxon>
        <taxon>Parmeliaceae</taxon>
        <taxon>Alectoria</taxon>
    </lineage>
</organism>